<dbReference type="Proteomes" id="UP001497516">
    <property type="component" value="Chromosome 6"/>
</dbReference>
<proteinExistence type="predicted"/>
<feature type="region of interest" description="Disordered" evidence="1">
    <location>
        <begin position="157"/>
        <end position="176"/>
    </location>
</feature>
<feature type="region of interest" description="Disordered" evidence="1">
    <location>
        <begin position="1"/>
        <end position="110"/>
    </location>
</feature>
<evidence type="ECO:0000256" key="1">
    <source>
        <dbReference type="SAM" id="MobiDB-lite"/>
    </source>
</evidence>
<accession>A0AAV2FAI2</accession>
<protein>
    <submittedName>
        <fullName evidence="2">Uncharacterized protein</fullName>
    </submittedName>
</protein>
<dbReference type="EMBL" id="OZ034819">
    <property type="protein sequence ID" value="CAL1395250.1"/>
    <property type="molecule type" value="Genomic_DNA"/>
</dbReference>
<dbReference type="AlphaFoldDB" id="A0AAV2FAI2"/>
<evidence type="ECO:0000313" key="3">
    <source>
        <dbReference type="Proteomes" id="UP001497516"/>
    </source>
</evidence>
<reference evidence="2 3" key="1">
    <citation type="submission" date="2024-04" db="EMBL/GenBank/DDBJ databases">
        <authorList>
            <person name="Fracassetti M."/>
        </authorList>
    </citation>
    <scope>NUCLEOTIDE SEQUENCE [LARGE SCALE GENOMIC DNA]</scope>
</reference>
<organism evidence="2 3">
    <name type="scientific">Linum trigynum</name>
    <dbReference type="NCBI Taxonomy" id="586398"/>
    <lineage>
        <taxon>Eukaryota</taxon>
        <taxon>Viridiplantae</taxon>
        <taxon>Streptophyta</taxon>
        <taxon>Embryophyta</taxon>
        <taxon>Tracheophyta</taxon>
        <taxon>Spermatophyta</taxon>
        <taxon>Magnoliopsida</taxon>
        <taxon>eudicotyledons</taxon>
        <taxon>Gunneridae</taxon>
        <taxon>Pentapetalae</taxon>
        <taxon>rosids</taxon>
        <taxon>fabids</taxon>
        <taxon>Malpighiales</taxon>
        <taxon>Linaceae</taxon>
        <taxon>Linum</taxon>
    </lineage>
</organism>
<feature type="compositionally biased region" description="Basic residues" evidence="1">
    <location>
        <begin position="162"/>
        <end position="172"/>
    </location>
</feature>
<feature type="compositionally biased region" description="Basic residues" evidence="1">
    <location>
        <begin position="1"/>
        <end position="10"/>
    </location>
</feature>
<keyword evidence="3" id="KW-1185">Reference proteome</keyword>
<sequence length="363" mass="38599">MAHAASRRRRIILEKDSDDDMVDAPQGSVGHMPTPRNEGSLRNPEKVVLPTATGGGIPAKRKSRRPKAPALVQAGERVDSRTGEDMMDATPRPADTAALPRQEDSSVRKDSNIPKVAGEVSLAKRKPRRLKALLLNKGEEGAGQGADATEALGLKQSPKGSVRGKRKLKKTHLPGGDAIDIPMASLEEAVQREEDTCFPSMVVGDMVVPGSAKEDMGSPHLAGGNSEGSVSSGETQCFVIEKRLPQVAPPKTCTPSKGRVSHVVAAFEAGLTIEDKIVEQALAGDIGFINDTGGSGLTGLDAGELDEYGSNMLNPPMRILKRPFEVVEGEVGVPPTPKKQFVEATDNNEKVEEASLEWPQSNK</sequence>
<evidence type="ECO:0000313" key="2">
    <source>
        <dbReference type="EMBL" id="CAL1395250.1"/>
    </source>
</evidence>
<feature type="region of interest" description="Disordered" evidence="1">
    <location>
        <begin position="210"/>
        <end position="229"/>
    </location>
</feature>
<feature type="region of interest" description="Disordered" evidence="1">
    <location>
        <begin position="335"/>
        <end position="363"/>
    </location>
</feature>
<gene>
    <name evidence="2" type="ORF">LTRI10_LOCUS35694</name>
</gene>
<name>A0AAV2FAI2_9ROSI</name>
<feature type="compositionally biased region" description="Basic and acidic residues" evidence="1">
    <location>
        <begin position="101"/>
        <end position="110"/>
    </location>
</feature>